<evidence type="ECO:0000313" key="1">
    <source>
        <dbReference type="EMBL" id="KAH3719484.1"/>
    </source>
</evidence>
<keyword evidence="2" id="KW-1185">Reference proteome</keyword>
<gene>
    <name evidence="1" type="ORF">DPMN_062321</name>
</gene>
<protein>
    <submittedName>
        <fullName evidence="1">Uncharacterized protein</fullName>
    </submittedName>
</protein>
<dbReference type="EMBL" id="JAIWYP010000013">
    <property type="protein sequence ID" value="KAH3719484.1"/>
    <property type="molecule type" value="Genomic_DNA"/>
</dbReference>
<organism evidence="1 2">
    <name type="scientific">Dreissena polymorpha</name>
    <name type="common">Zebra mussel</name>
    <name type="synonym">Mytilus polymorpha</name>
    <dbReference type="NCBI Taxonomy" id="45954"/>
    <lineage>
        <taxon>Eukaryota</taxon>
        <taxon>Metazoa</taxon>
        <taxon>Spiralia</taxon>
        <taxon>Lophotrochozoa</taxon>
        <taxon>Mollusca</taxon>
        <taxon>Bivalvia</taxon>
        <taxon>Autobranchia</taxon>
        <taxon>Heteroconchia</taxon>
        <taxon>Euheterodonta</taxon>
        <taxon>Imparidentia</taxon>
        <taxon>Neoheterodontei</taxon>
        <taxon>Myida</taxon>
        <taxon>Dreissenoidea</taxon>
        <taxon>Dreissenidae</taxon>
        <taxon>Dreissena</taxon>
    </lineage>
</organism>
<proteinExistence type="predicted"/>
<dbReference type="Proteomes" id="UP000828390">
    <property type="component" value="Unassembled WGS sequence"/>
</dbReference>
<evidence type="ECO:0000313" key="2">
    <source>
        <dbReference type="Proteomes" id="UP000828390"/>
    </source>
</evidence>
<reference evidence="1" key="1">
    <citation type="journal article" date="2019" name="bioRxiv">
        <title>The Genome of the Zebra Mussel, Dreissena polymorpha: A Resource for Invasive Species Research.</title>
        <authorList>
            <person name="McCartney M.A."/>
            <person name="Auch B."/>
            <person name="Kono T."/>
            <person name="Mallez S."/>
            <person name="Zhang Y."/>
            <person name="Obille A."/>
            <person name="Becker A."/>
            <person name="Abrahante J.E."/>
            <person name="Garbe J."/>
            <person name="Badalamenti J.P."/>
            <person name="Herman A."/>
            <person name="Mangelson H."/>
            <person name="Liachko I."/>
            <person name="Sullivan S."/>
            <person name="Sone E.D."/>
            <person name="Koren S."/>
            <person name="Silverstein K.A.T."/>
            <person name="Beckman K.B."/>
            <person name="Gohl D.M."/>
        </authorList>
    </citation>
    <scope>NUCLEOTIDE SEQUENCE</scope>
    <source>
        <strain evidence="1">Duluth1</strain>
        <tissue evidence="1">Whole animal</tissue>
    </source>
</reference>
<name>A0A9D4C9C6_DREPO</name>
<dbReference type="AlphaFoldDB" id="A0A9D4C9C6"/>
<sequence>MQLATLTLPTNLSAVTSSTTQTKGCAQQQPIWGLQPHFSNSWHDSDACVLSRGILPNQLTLTLVHRWSCLSPAVSSLVCGPLIHSAAFERSYINAWNADRLLVIS</sequence>
<reference evidence="1" key="2">
    <citation type="submission" date="2020-11" db="EMBL/GenBank/DDBJ databases">
        <authorList>
            <person name="McCartney M.A."/>
            <person name="Auch B."/>
            <person name="Kono T."/>
            <person name="Mallez S."/>
            <person name="Becker A."/>
            <person name="Gohl D.M."/>
            <person name="Silverstein K.A.T."/>
            <person name="Koren S."/>
            <person name="Bechman K.B."/>
            <person name="Herman A."/>
            <person name="Abrahante J.E."/>
            <person name="Garbe J."/>
        </authorList>
    </citation>
    <scope>NUCLEOTIDE SEQUENCE</scope>
    <source>
        <strain evidence="1">Duluth1</strain>
        <tissue evidence="1">Whole animal</tissue>
    </source>
</reference>
<comment type="caution">
    <text evidence="1">The sequence shown here is derived from an EMBL/GenBank/DDBJ whole genome shotgun (WGS) entry which is preliminary data.</text>
</comment>
<accession>A0A9D4C9C6</accession>